<dbReference type="EMBL" id="JAUQUB010000001">
    <property type="protein sequence ID" value="MDO7882433.1"/>
    <property type="molecule type" value="Genomic_DNA"/>
</dbReference>
<comment type="caution">
    <text evidence="2">The sequence shown here is derived from an EMBL/GenBank/DDBJ whole genome shotgun (WGS) entry which is preliminary data.</text>
</comment>
<evidence type="ECO:0000313" key="2">
    <source>
        <dbReference type="EMBL" id="MDO7882433.1"/>
    </source>
</evidence>
<evidence type="ECO:0000256" key="1">
    <source>
        <dbReference type="SAM" id="Phobius"/>
    </source>
</evidence>
<accession>A0ABT9BN22</accession>
<keyword evidence="1" id="KW-1133">Transmembrane helix</keyword>
<evidence type="ECO:0000313" key="3">
    <source>
        <dbReference type="Proteomes" id="UP001241072"/>
    </source>
</evidence>
<protein>
    <submittedName>
        <fullName evidence="2">Uncharacterized protein</fullName>
    </submittedName>
</protein>
<gene>
    <name evidence="2" type="ORF">Q5716_09380</name>
</gene>
<organism evidence="2 3">
    <name type="scientific">Antiquaquibacter soli</name>
    <dbReference type="NCBI Taxonomy" id="3064523"/>
    <lineage>
        <taxon>Bacteria</taxon>
        <taxon>Bacillati</taxon>
        <taxon>Actinomycetota</taxon>
        <taxon>Actinomycetes</taxon>
        <taxon>Micrococcales</taxon>
        <taxon>Microbacteriaceae</taxon>
        <taxon>Antiquaquibacter</taxon>
    </lineage>
</organism>
<feature type="transmembrane region" description="Helical" evidence="1">
    <location>
        <begin position="112"/>
        <end position="135"/>
    </location>
</feature>
<keyword evidence="3" id="KW-1185">Reference proteome</keyword>
<reference evidence="2 3" key="1">
    <citation type="submission" date="2023-07" db="EMBL/GenBank/DDBJ databases">
        <title>Protaetiibacter sp. nov WY-16 isolated from soil.</title>
        <authorList>
            <person name="Liu B."/>
            <person name="Wan Y."/>
        </authorList>
    </citation>
    <scope>NUCLEOTIDE SEQUENCE [LARGE SCALE GENOMIC DNA]</scope>
    <source>
        <strain evidence="2 3">WY-16</strain>
    </source>
</reference>
<name>A0ABT9BN22_9MICO</name>
<dbReference type="RefSeq" id="WP_305002809.1">
    <property type="nucleotide sequence ID" value="NZ_JAUQUB010000001.1"/>
</dbReference>
<proteinExistence type="predicted"/>
<keyword evidence="1" id="KW-0472">Membrane</keyword>
<keyword evidence="1" id="KW-0812">Transmembrane</keyword>
<dbReference type="Proteomes" id="UP001241072">
    <property type="component" value="Unassembled WGS sequence"/>
</dbReference>
<feature type="transmembrane region" description="Helical" evidence="1">
    <location>
        <begin position="15"/>
        <end position="36"/>
    </location>
</feature>
<sequence>MPVFTSAARQKADRIAAIVGLLAFAAGIAVIVWGAVSPTATSAVSTTVVSSPIPGGAVSTTVRETAAPVSTNPPKVTQDETVVEGTGPGTYTVTTAPPMASGPLFGSAAADLAVQVILVTLAAFLIAFGTHRVLLGEYGLRSSAATAGGGAPLPRVDEKDAAAVKRDVAAATEAPDLSRPLYEKAPVTDPRLRLLQSRIALELEVRTLAQNNDLPSSLTVPYVVKGLVDKKKMTPKLAAAITGLQDIGDRLGRGAEISLDTTTLLTEAYAQALAKVGGKIK</sequence>